<dbReference type="InterPro" id="IPR000182">
    <property type="entry name" value="GNAT_dom"/>
</dbReference>
<proteinExistence type="predicted"/>
<dbReference type="GO" id="GO:0016747">
    <property type="term" value="F:acyltransferase activity, transferring groups other than amino-acyl groups"/>
    <property type="evidence" value="ECO:0007669"/>
    <property type="project" value="InterPro"/>
</dbReference>
<sequence length="179" mass="20016">MNSPLVTTAPRLTTERLILDAYTLDDFDAIATMSADPQVMRYIGGGAGRDREESWGRLLRYLGHWQLLGYGYWAVREKHSGQFIGSLGFANYQREISPPLEAPEMGWLLCSAAQGKGYATEALRAALAWGKDALPGGRTQCIISPHNQPSIRVAHKIGFRETHRAEYHQRTVLVMEQTL</sequence>
<dbReference type="InterPro" id="IPR051531">
    <property type="entry name" value="N-acetyltransferase"/>
</dbReference>
<dbReference type="SUPFAM" id="SSF55729">
    <property type="entry name" value="Acyl-CoA N-acyltransferases (Nat)"/>
    <property type="match status" value="1"/>
</dbReference>
<organism evidence="2 3">
    <name type="scientific">Serratia rubidaea</name>
    <name type="common">Serratia marinorubra</name>
    <dbReference type="NCBI Taxonomy" id="61652"/>
    <lineage>
        <taxon>Bacteria</taxon>
        <taxon>Pseudomonadati</taxon>
        <taxon>Pseudomonadota</taxon>
        <taxon>Gammaproteobacteria</taxon>
        <taxon>Enterobacterales</taxon>
        <taxon>Yersiniaceae</taxon>
        <taxon>Serratia</taxon>
    </lineage>
</organism>
<gene>
    <name evidence="2" type="ORF">NCTC9419_04259</name>
</gene>
<dbReference type="STRING" id="61652.AXX16_3676"/>
<dbReference type="RefSeq" id="WP_054304933.1">
    <property type="nucleotide sequence ID" value="NZ_CAMIPJ010000003.1"/>
</dbReference>
<evidence type="ECO:0000313" key="3">
    <source>
        <dbReference type="Proteomes" id="UP000271603"/>
    </source>
</evidence>
<dbReference type="EMBL" id="LR134155">
    <property type="protein sequence ID" value="VEA72645.1"/>
    <property type="molecule type" value="Genomic_DNA"/>
</dbReference>
<dbReference type="Proteomes" id="UP000271603">
    <property type="component" value="Chromosome"/>
</dbReference>
<evidence type="ECO:0000259" key="1">
    <source>
        <dbReference type="PROSITE" id="PS51186"/>
    </source>
</evidence>
<dbReference type="PROSITE" id="PS51186">
    <property type="entry name" value="GNAT"/>
    <property type="match status" value="1"/>
</dbReference>
<reference evidence="2 3" key="1">
    <citation type="submission" date="2018-12" db="EMBL/GenBank/DDBJ databases">
        <authorList>
            <consortium name="Pathogen Informatics"/>
        </authorList>
    </citation>
    <scope>NUCLEOTIDE SEQUENCE [LARGE SCALE GENOMIC DNA]</scope>
    <source>
        <strain evidence="2 3">NCTC9419</strain>
    </source>
</reference>
<dbReference type="Gene3D" id="3.40.630.30">
    <property type="match status" value="1"/>
</dbReference>
<accession>A0A3S4JUC4</accession>
<evidence type="ECO:0000313" key="2">
    <source>
        <dbReference type="EMBL" id="VEA72645.1"/>
    </source>
</evidence>
<dbReference type="Pfam" id="PF13302">
    <property type="entry name" value="Acetyltransf_3"/>
    <property type="match status" value="1"/>
</dbReference>
<dbReference type="PANTHER" id="PTHR43792:SF1">
    <property type="entry name" value="N-ACETYLTRANSFERASE DOMAIN-CONTAINING PROTEIN"/>
    <property type="match status" value="1"/>
</dbReference>
<dbReference type="InterPro" id="IPR016181">
    <property type="entry name" value="Acyl_CoA_acyltransferase"/>
</dbReference>
<dbReference type="PANTHER" id="PTHR43792">
    <property type="entry name" value="GNAT FAMILY, PUTATIVE (AFU_ORTHOLOGUE AFUA_3G00765)-RELATED-RELATED"/>
    <property type="match status" value="1"/>
</dbReference>
<dbReference type="AlphaFoldDB" id="A0A3S4JUC4"/>
<keyword evidence="2" id="KW-0808">Transferase</keyword>
<protein>
    <submittedName>
        <fullName evidence="2">Acetyltransferase (GNAT) family</fullName>
    </submittedName>
</protein>
<name>A0A3S4JUC4_SERRU</name>
<dbReference type="GeneID" id="61764933"/>
<feature type="domain" description="N-acetyltransferase" evidence="1">
    <location>
        <begin position="17"/>
        <end position="179"/>
    </location>
</feature>